<dbReference type="InterPro" id="IPR004536">
    <property type="entry name" value="SPS/SelD"/>
</dbReference>
<dbReference type="GO" id="GO:0005737">
    <property type="term" value="C:cytoplasm"/>
    <property type="evidence" value="ECO:0007669"/>
    <property type="project" value="TreeGrafter"/>
</dbReference>
<dbReference type="OrthoDB" id="409395at2759"/>
<organism evidence="3 4">
    <name type="scientific">Plasmopara halstedii</name>
    <name type="common">Downy mildew of sunflower</name>
    <dbReference type="NCBI Taxonomy" id="4781"/>
    <lineage>
        <taxon>Eukaryota</taxon>
        <taxon>Sar</taxon>
        <taxon>Stramenopiles</taxon>
        <taxon>Oomycota</taxon>
        <taxon>Peronosporomycetes</taxon>
        <taxon>Peronosporales</taxon>
        <taxon>Peronosporaceae</taxon>
        <taxon>Plasmopara</taxon>
    </lineage>
</organism>
<evidence type="ECO:0000313" key="4">
    <source>
        <dbReference type="Proteomes" id="UP000054928"/>
    </source>
</evidence>
<evidence type="ECO:0000256" key="2">
    <source>
        <dbReference type="ARBA" id="ARBA00022840"/>
    </source>
</evidence>
<sequence>MYSLLKGCDCKLPQAKLLDYLDDIANDLKTNETPGMDLSVVKIAHGKDRLRQRAFGCLCYGRHRGGHLANDSRSHQAQTNVTGGQTVMNPWPLVGGVAMSVRSESQTIRPENAVAGVSPSLLELRLQ</sequence>
<proteinExistence type="predicted"/>
<keyword evidence="1" id="KW-0547">Nucleotide-binding</keyword>
<dbReference type="GO" id="GO:0005524">
    <property type="term" value="F:ATP binding"/>
    <property type="evidence" value="ECO:0007669"/>
    <property type="project" value="UniProtKB-KW"/>
</dbReference>
<name>A0A0N7L644_PLAHL</name>
<dbReference type="RefSeq" id="XP_024579612.1">
    <property type="nucleotide sequence ID" value="XM_024729212.1"/>
</dbReference>
<reference evidence="4" key="1">
    <citation type="submission" date="2014-09" db="EMBL/GenBank/DDBJ databases">
        <authorList>
            <person name="Sharma Rahul"/>
            <person name="Thines Marco"/>
        </authorList>
    </citation>
    <scope>NUCLEOTIDE SEQUENCE [LARGE SCALE GENOMIC DNA]</scope>
</reference>
<dbReference type="Gene3D" id="3.30.1330.10">
    <property type="entry name" value="PurM-like, N-terminal domain"/>
    <property type="match status" value="1"/>
</dbReference>
<dbReference type="PANTHER" id="PTHR10256">
    <property type="entry name" value="SELENIDE, WATER DIKINASE"/>
    <property type="match status" value="1"/>
</dbReference>
<dbReference type="EMBL" id="CCYD01000653">
    <property type="protein sequence ID" value="CEG43243.1"/>
    <property type="molecule type" value="Genomic_DNA"/>
</dbReference>
<dbReference type="AlphaFoldDB" id="A0A0N7L644"/>
<dbReference type="STRING" id="4781.A0A0N7L644"/>
<evidence type="ECO:0000313" key="3">
    <source>
        <dbReference type="EMBL" id="CEG43243.1"/>
    </source>
</evidence>
<dbReference type="InterPro" id="IPR036921">
    <property type="entry name" value="PurM-like_N_sf"/>
</dbReference>
<keyword evidence="3" id="KW-0808">Transferase</keyword>
<dbReference type="Proteomes" id="UP000054928">
    <property type="component" value="Unassembled WGS sequence"/>
</dbReference>
<protein>
    <submittedName>
        <fullName evidence="3">Water dikinase</fullName>
    </submittedName>
</protein>
<accession>A0A0N7L644</accession>
<dbReference type="GeneID" id="36408508"/>
<keyword evidence="2" id="KW-0067">ATP-binding</keyword>
<evidence type="ECO:0000256" key="1">
    <source>
        <dbReference type="ARBA" id="ARBA00022741"/>
    </source>
</evidence>
<dbReference type="GO" id="GO:0016260">
    <property type="term" value="P:selenocysteine biosynthetic process"/>
    <property type="evidence" value="ECO:0007669"/>
    <property type="project" value="TreeGrafter"/>
</dbReference>
<dbReference type="PANTHER" id="PTHR10256:SF0">
    <property type="entry name" value="INACTIVE SELENIDE, WATER DIKINASE-LIKE PROTEIN-RELATED"/>
    <property type="match status" value="1"/>
</dbReference>
<keyword evidence="4" id="KW-1185">Reference proteome</keyword>
<dbReference type="GO" id="GO:0004756">
    <property type="term" value="F:selenide, water dikinase activity"/>
    <property type="evidence" value="ECO:0007669"/>
    <property type="project" value="TreeGrafter"/>
</dbReference>
<keyword evidence="3" id="KW-0418">Kinase</keyword>